<dbReference type="AlphaFoldDB" id="A0A2T2WQE1"/>
<evidence type="ECO:0000313" key="2">
    <source>
        <dbReference type="Proteomes" id="UP000242705"/>
    </source>
</evidence>
<accession>A0A2T2WQE1</accession>
<evidence type="ECO:0000313" key="1">
    <source>
        <dbReference type="EMBL" id="PSR24452.1"/>
    </source>
</evidence>
<gene>
    <name evidence="1" type="ORF">C7B47_14760</name>
</gene>
<proteinExistence type="predicted"/>
<comment type="caution">
    <text evidence="1">The sequence shown here is derived from an EMBL/GenBank/DDBJ whole genome shotgun (WGS) entry which is preliminary data.</text>
</comment>
<sequence>MQGFVSILSASLAALAENYAKDTGCIPVDHNGWEKLPAGATVTVFGQREDITPRDFYRARRLGDAGVDVGFLTGRTYAQIEQLAVRNREKLQKRSRQPFRSLTLDPLSSKPSDYRSDRWVLRGHEASQQKTWTYLLEAPCELLTIISHGRDNNIYLADSTICGRAQHVQHPQNRDTHLPACYFGHPCYKDKPLVMANELPVGVVFLNSCFGLKTQDATFHGDYALALGFIEGSSVTHVVASDSMQPGHPWYNELFSRLFEEGWPIGRVVAEVNAFSARNRLDISRFNLLGDPRYCWILSGAPTESNPSRDESRSIILNDVTNSSSQTSCDTANFESEAVALGRRIRALQGIPNLRLAIPEMPGRLVDLQRRFHHFSENYRASLYREVKEASITKSIRTLTKSCDILDQQVLDYLADKTNRHNFHLVENYREQTWVGSESETSCPGCGGWALAYMVREYFDMNPFRRLIDCPQCGVVQDTPPDPLVTVNIAFQSTIEKGATWAIAVTICSQAPWPIPVRVRACVSHGFRRGIQFTMNPDAVVVAAGSSQRVVASTTIPEGVDLREHNYWLRVYTMANSDLYFDHRNFWVVREGDDD</sequence>
<name>A0A2T2WQE1_SULTH</name>
<dbReference type="Proteomes" id="UP000242705">
    <property type="component" value="Unassembled WGS sequence"/>
</dbReference>
<organism evidence="1 2">
    <name type="scientific">Sulfobacillus thermosulfidooxidans</name>
    <dbReference type="NCBI Taxonomy" id="28034"/>
    <lineage>
        <taxon>Bacteria</taxon>
        <taxon>Bacillati</taxon>
        <taxon>Bacillota</taxon>
        <taxon>Clostridia</taxon>
        <taxon>Eubacteriales</taxon>
        <taxon>Clostridiales Family XVII. Incertae Sedis</taxon>
        <taxon>Sulfobacillus</taxon>
    </lineage>
</organism>
<protein>
    <submittedName>
        <fullName evidence="1">Uncharacterized protein</fullName>
    </submittedName>
</protein>
<reference evidence="1 2" key="1">
    <citation type="journal article" date="2014" name="BMC Genomics">
        <title>Comparison of environmental and isolate Sulfobacillus genomes reveals diverse carbon, sulfur, nitrogen, and hydrogen metabolisms.</title>
        <authorList>
            <person name="Justice N.B."/>
            <person name="Norman A."/>
            <person name="Brown C.T."/>
            <person name="Singh A."/>
            <person name="Thomas B.C."/>
            <person name="Banfield J.F."/>
        </authorList>
    </citation>
    <scope>NUCLEOTIDE SEQUENCE [LARGE SCALE GENOMIC DNA]</scope>
    <source>
        <strain evidence="1">AMDSBA5</strain>
    </source>
</reference>
<dbReference type="EMBL" id="PXYX01000053">
    <property type="protein sequence ID" value="PSR24452.1"/>
    <property type="molecule type" value="Genomic_DNA"/>
</dbReference>